<keyword evidence="9" id="KW-0539">Nucleus</keyword>
<evidence type="ECO:0000256" key="3">
    <source>
        <dbReference type="ARBA" id="ARBA00022723"/>
    </source>
</evidence>
<keyword evidence="3" id="KW-0479">Metal-binding</keyword>
<evidence type="ECO:0000259" key="11">
    <source>
        <dbReference type="PROSITE" id="PS50157"/>
    </source>
</evidence>
<name>A0A7K8Y9P6_9PASS</name>
<proteinExistence type="inferred from homology"/>
<dbReference type="InterPro" id="IPR036236">
    <property type="entry name" value="Znf_C2H2_sf"/>
</dbReference>
<organism evidence="12 13">
    <name type="scientific">Sakesphorus luctuosus</name>
    <dbReference type="NCBI Taxonomy" id="419690"/>
    <lineage>
        <taxon>Eukaryota</taxon>
        <taxon>Metazoa</taxon>
        <taxon>Chordata</taxon>
        <taxon>Craniata</taxon>
        <taxon>Vertebrata</taxon>
        <taxon>Euteleostomi</taxon>
        <taxon>Archelosauria</taxon>
        <taxon>Archosauria</taxon>
        <taxon>Dinosauria</taxon>
        <taxon>Saurischia</taxon>
        <taxon>Theropoda</taxon>
        <taxon>Coelurosauria</taxon>
        <taxon>Aves</taxon>
        <taxon>Neognathae</taxon>
        <taxon>Neoaves</taxon>
        <taxon>Telluraves</taxon>
        <taxon>Australaves</taxon>
        <taxon>Passeriformes</taxon>
        <taxon>Thamnophilidae</taxon>
        <taxon>Sakesphorus</taxon>
    </lineage>
</organism>
<gene>
    <name evidence="12" type="primary">Znf569</name>
    <name evidence="12" type="ORF">SAKLUC_R15651</name>
</gene>
<sequence length="66" mass="7428">HTGEWPHTCRECGKSFTQNSTLKKIHTGETPYNCDKCEKSFRTAPISLFIRGHTQRRGPSPAPTAQ</sequence>
<evidence type="ECO:0000256" key="10">
    <source>
        <dbReference type="PROSITE-ProRule" id="PRU00042"/>
    </source>
</evidence>
<evidence type="ECO:0000256" key="5">
    <source>
        <dbReference type="ARBA" id="ARBA00022771"/>
    </source>
</evidence>
<dbReference type="InterPro" id="IPR013087">
    <property type="entry name" value="Znf_C2H2_type"/>
</dbReference>
<evidence type="ECO:0000256" key="4">
    <source>
        <dbReference type="ARBA" id="ARBA00022737"/>
    </source>
</evidence>
<keyword evidence="7" id="KW-0805">Transcription regulation</keyword>
<evidence type="ECO:0000256" key="7">
    <source>
        <dbReference type="ARBA" id="ARBA00023015"/>
    </source>
</evidence>
<keyword evidence="5 10" id="KW-0863">Zinc-finger</keyword>
<dbReference type="Gene3D" id="3.30.160.60">
    <property type="entry name" value="Classic Zinc Finger"/>
    <property type="match status" value="2"/>
</dbReference>
<comment type="caution">
    <text evidence="12">The sequence shown here is derived from an EMBL/GenBank/DDBJ whole genome shotgun (WGS) entry which is preliminary data.</text>
</comment>
<dbReference type="GO" id="GO:0000981">
    <property type="term" value="F:DNA-binding transcription factor activity, RNA polymerase II-specific"/>
    <property type="evidence" value="ECO:0007669"/>
    <property type="project" value="TreeGrafter"/>
</dbReference>
<evidence type="ECO:0000256" key="6">
    <source>
        <dbReference type="ARBA" id="ARBA00022833"/>
    </source>
</evidence>
<feature type="non-terminal residue" evidence="12">
    <location>
        <position position="1"/>
    </location>
</feature>
<comment type="subcellular location">
    <subcellularLocation>
        <location evidence="1">Nucleus</location>
    </subcellularLocation>
</comment>
<evidence type="ECO:0000313" key="13">
    <source>
        <dbReference type="Proteomes" id="UP000558958"/>
    </source>
</evidence>
<dbReference type="EMBL" id="VWZD01000839">
    <property type="protein sequence ID" value="NXF99578.1"/>
    <property type="molecule type" value="Genomic_DNA"/>
</dbReference>
<dbReference type="GO" id="GO:0008270">
    <property type="term" value="F:zinc ion binding"/>
    <property type="evidence" value="ECO:0007669"/>
    <property type="project" value="UniProtKB-KW"/>
</dbReference>
<evidence type="ECO:0000313" key="12">
    <source>
        <dbReference type="EMBL" id="NXF99578.1"/>
    </source>
</evidence>
<accession>A0A7K8Y9P6</accession>
<dbReference type="AlphaFoldDB" id="A0A7K8Y9P6"/>
<dbReference type="GO" id="GO:0003677">
    <property type="term" value="F:DNA binding"/>
    <property type="evidence" value="ECO:0007669"/>
    <property type="project" value="UniProtKB-KW"/>
</dbReference>
<keyword evidence="13" id="KW-1185">Reference proteome</keyword>
<evidence type="ECO:0000256" key="8">
    <source>
        <dbReference type="ARBA" id="ARBA00023163"/>
    </source>
</evidence>
<feature type="non-terminal residue" evidence="12">
    <location>
        <position position="66"/>
    </location>
</feature>
<evidence type="ECO:0000256" key="1">
    <source>
        <dbReference type="ARBA" id="ARBA00004123"/>
    </source>
</evidence>
<dbReference type="GO" id="GO:0005634">
    <property type="term" value="C:nucleus"/>
    <property type="evidence" value="ECO:0007669"/>
    <property type="project" value="UniProtKB-SubCell"/>
</dbReference>
<dbReference type="SUPFAM" id="SSF57667">
    <property type="entry name" value="beta-beta-alpha zinc fingers"/>
    <property type="match status" value="1"/>
</dbReference>
<protein>
    <submittedName>
        <fullName evidence="12">ZN569 protein</fullName>
    </submittedName>
</protein>
<reference evidence="12 13" key="1">
    <citation type="submission" date="2019-09" db="EMBL/GenBank/DDBJ databases">
        <title>Bird 10,000 Genomes (B10K) Project - Family phase.</title>
        <authorList>
            <person name="Zhang G."/>
        </authorList>
    </citation>
    <scope>NUCLEOTIDE SEQUENCE [LARGE SCALE GENOMIC DNA]</scope>
    <source>
        <strain evidence="12">B10K-DU-001-06</strain>
        <tissue evidence="12">Muscle</tissue>
    </source>
</reference>
<dbReference type="PANTHER" id="PTHR24394">
    <property type="entry name" value="ZINC FINGER PROTEIN"/>
    <property type="match status" value="1"/>
</dbReference>
<evidence type="ECO:0000256" key="9">
    <source>
        <dbReference type="ARBA" id="ARBA00023242"/>
    </source>
</evidence>
<dbReference type="PANTHER" id="PTHR24394:SF48">
    <property type="entry name" value="ZINC FINGER PROTEIN 771"/>
    <property type="match status" value="1"/>
</dbReference>
<feature type="domain" description="C2H2-type" evidence="11">
    <location>
        <begin position="7"/>
        <end position="31"/>
    </location>
</feature>
<dbReference type="Pfam" id="PF00096">
    <property type="entry name" value="zf-C2H2"/>
    <property type="match status" value="1"/>
</dbReference>
<keyword evidence="4" id="KW-0677">Repeat</keyword>
<keyword evidence="6" id="KW-0862">Zinc</keyword>
<comment type="similarity">
    <text evidence="2">Belongs to the krueppel C2H2-type zinc-finger protein family.</text>
</comment>
<dbReference type="FunFam" id="3.30.160.60:FF:001442">
    <property type="entry name" value="zinc finger protein 696"/>
    <property type="match status" value="1"/>
</dbReference>
<evidence type="ECO:0000256" key="2">
    <source>
        <dbReference type="ARBA" id="ARBA00006991"/>
    </source>
</evidence>
<dbReference type="Proteomes" id="UP000558958">
    <property type="component" value="Unassembled WGS sequence"/>
</dbReference>
<dbReference type="PROSITE" id="PS50157">
    <property type="entry name" value="ZINC_FINGER_C2H2_2"/>
    <property type="match status" value="1"/>
</dbReference>
<keyword evidence="8" id="KW-0804">Transcription</keyword>